<protein>
    <recommendedName>
        <fullName evidence="1">YMC020W-like alpha/beta hydrolase domain-containing protein</fullName>
    </recommendedName>
</protein>
<feature type="domain" description="YMC020W-like alpha/beta hydrolase" evidence="1">
    <location>
        <begin position="1"/>
        <end position="292"/>
    </location>
</feature>
<dbReference type="PANTHER" id="PTHR47349">
    <property type="entry name" value="CHROMOSOME 8, WHOLE GENOME SHOTGUN SEQUENCE"/>
    <property type="match status" value="1"/>
</dbReference>
<proteinExistence type="predicted"/>
<dbReference type="InterPro" id="IPR058934">
    <property type="entry name" value="YMC020W-like"/>
</dbReference>
<evidence type="ECO:0000313" key="3">
    <source>
        <dbReference type="Proteomes" id="UP000226431"/>
    </source>
</evidence>
<keyword evidence="3" id="KW-1185">Reference proteome</keyword>
<dbReference type="AlphaFoldDB" id="A0A2C5YLK8"/>
<sequence>MLGQPTGTSLRLAQLCGDAIRRWAGPDCAVETIALEGEGRIGDRVDNLWRLLLNWVDQLRKADCLLVAAHSQGVPVAIMLLQRLVDFSILPPDTRIGICAMAGVTLGPFPGPLPGGLIPGPAAELYELSDPQSTISQRLATSLTRVLQAGVRISLIASIDDQVVPLDSALYTPANHPYLYRAVFIDSRLQTPTPDFIALLVALALKLRNLGLHDHGLVRQLARPLAGPLYSGDGHSRLYYDAAVYDLAVSHALETEHVPSSVTVRIDEEDGERGREQNPYLLPWIMRGVLDDAALRPGLAEDSLHLLRHFDEWRPATKALRDLKYRLEAVRSKL</sequence>
<gene>
    <name evidence="2" type="ORF">CDD80_421</name>
</gene>
<dbReference type="PANTHER" id="PTHR47349:SF1">
    <property type="entry name" value="AER328WP"/>
    <property type="match status" value="1"/>
</dbReference>
<evidence type="ECO:0000259" key="1">
    <source>
        <dbReference type="Pfam" id="PF26147"/>
    </source>
</evidence>
<dbReference type="InterPro" id="IPR058933">
    <property type="entry name" value="YMC020W-like_ab_hydrolase"/>
</dbReference>
<accession>A0A2C5YLK8</accession>
<evidence type="ECO:0000313" key="2">
    <source>
        <dbReference type="EMBL" id="PHH67894.1"/>
    </source>
</evidence>
<reference evidence="2 3" key="1">
    <citation type="submission" date="2017-06" db="EMBL/GenBank/DDBJ databases">
        <title>Ant-infecting Ophiocordyceps genomes reveal a high diversity of potential behavioral manipulation genes and a possible major role for enterotoxins.</title>
        <authorList>
            <person name="De Bekker C."/>
            <person name="Evans H.C."/>
            <person name="Brachmann A."/>
            <person name="Hughes D.P."/>
        </authorList>
    </citation>
    <scope>NUCLEOTIDE SEQUENCE [LARGE SCALE GENOMIC DNA]</scope>
    <source>
        <strain evidence="2 3">Map16</strain>
    </source>
</reference>
<dbReference type="Pfam" id="PF26147">
    <property type="entry name" value="AB_HYDROLASE_YMC0-YMC35"/>
    <property type="match status" value="1"/>
</dbReference>
<dbReference type="Proteomes" id="UP000226431">
    <property type="component" value="Unassembled WGS sequence"/>
</dbReference>
<comment type="caution">
    <text evidence="2">The sequence shown here is derived from an EMBL/GenBank/DDBJ whole genome shotgun (WGS) entry which is preliminary data.</text>
</comment>
<organism evidence="2 3">
    <name type="scientific">Ophiocordyceps camponoti-rufipedis</name>
    <dbReference type="NCBI Taxonomy" id="2004952"/>
    <lineage>
        <taxon>Eukaryota</taxon>
        <taxon>Fungi</taxon>
        <taxon>Dikarya</taxon>
        <taxon>Ascomycota</taxon>
        <taxon>Pezizomycotina</taxon>
        <taxon>Sordariomycetes</taxon>
        <taxon>Hypocreomycetidae</taxon>
        <taxon>Hypocreales</taxon>
        <taxon>Ophiocordycipitaceae</taxon>
        <taxon>Ophiocordyceps</taxon>
    </lineage>
</organism>
<dbReference type="OrthoDB" id="5598028at2759"/>
<name>A0A2C5YLK8_9HYPO</name>
<dbReference type="EMBL" id="NJES01001118">
    <property type="protein sequence ID" value="PHH67894.1"/>
    <property type="molecule type" value="Genomic_DNA"/>
</dbReference>